<evidence type="ECO:0000256" key="1">
    <source>
        <dbReference type="ARBA" id="ARBA00022679"/>
    </source>
</evidence>
<dbReference type="InterPro" id="IPR016135">
    <property type="entry name" value="UBQ-conjugating_enzyme/RWD"/>
</dbReference>
<dbReference type="InterPro" id="IPR023313">
    <property type="entry name" value="UBQ-conjugating_AS"/>
</dbReference>
<evidence type="ECO:0000313" key="6">
    <source>
        <dbReference type="EMBL" id="CDF32274.1"/>
    </source>
</evidence>
<dbReference type="GO" id="GO:0005524">
    <property type="term" value="F:ATP binding"/>
    <property type="evidence" value="ECO:0007669"/>
    <property type="project" value="UniProtKB-UniRule"/>
</dbReference>
<dbReference type="OMA" id="PKDNHAV"/>
<gene>
    <name evidence="6" type="ORF">CHC_T00009526001</name>
</gene>
<proteinExistence type="inferred from homology"/>
<dbReference type="SMART" id="SM00212">
    <property type="entry name" value="UBCc"/>
    <property type="match status" value="1"/>
</dbReference>
<dbReference type="SUPFAM" id="SSF54495">
    <property type="entry name" value="UBC-like"/>
    <property type="match status" value="1"/>
</dbReference>
<reference evidence="7" key="1">
    <citation type="journal article" date="2013" name="Proc. Natl. Acad. Sci. U.S.A.">
        <title>Genome structure and metabolic features in the red seaweed Chondrus crispus shed light on evolution of the Archaeplastida.</title>
        <authorList>
            <person name="Collen J."/>
            <person name="Porcel B."/>
            <person name="Carre W."/>
            <person name="Ball S.G."/>
            <person name="Chaparro C."/>
            <person name="Tonon T."/>
            <person name="Barbeyron T."/>
            <person name="Michel G."/>
            <person name="Noel B."/>
            <person name="Valentin K."/>
            <person name="Elias M."/>
            <person name="Artiguenave F."/>
            <person name="Arun A."/>
            <person name="Aury J.M."/>
            <person name="Barbosa-Neto J.F."/>
            <person name="Bothwell J.H."/>
            <person name="Bouget F.Y."/>
            <person name="Brillet L."/>
            <person name="Cabello-Hurtado F."/>
            <person name="Capella-Gutierrez S."/>
            <person name="Charrier B."/>
            <person name="Cladiere L."/>
            <person name="Cock J.M."/>
            <person name="Coelho S.M."/>
            <person name="Colleoni C."/>
            <person name="Czjzek M."/>
            <person name="Da Silva C."/>
            <person name="Delage L."/>
            <person name="Denoeud F."/>
            <person name="Deschamps P."/>
            <person name="Dittami S.M."/>
            <person name="Gabaldon T."/>
            <person name="Gachon C.M."/>
            <person name="Groisillier A."/>
            <person name="Herve C."/>
            <person name="Jabbari K."/>
            <person name="Katinka M."/>
            <person name="Kloareg B."/>
            <person name="Kowalczyk N."/>
            <person name="Labadie K."/>
            <person name="Leblanc C."/>
            <person name="Lopez P.J."/>
            <person name="McLachlan D.H."/>
            <person name="Meslet-Cladiere L."/>
            <person name="Moustafa A."/>
            <person name="Nehr Z."/>
            <person name="Nyvall Collen P."/>
            <person name="Panaud O."/>
            <person name="Partensky F."/>
            <person name="Poulain J."/>
            <person name="Rensing S.A."/>
            <person name="Rousvoal S."/>
            <person name="Samson G."/>
            <person name="Symeonidi A."/>
            <person name="Weissenbach J."/>
            <person name="Zambounis A."/>
            <person name="Wincker P."/>
            <person name="Boyen C."/>
        </authorList>
    </citation>
    <scope>NUCLEOTIDE SEQUENCE [LARGE SCALE GENOMIC DNA]</scope>
    <source>
        <strain evidence="7">cv. Stackhouse</strain>
    </source>
</reference>
<dbReference type="PROSITE" id="PS50127">
    <property type="entry name" value="UBC_2"/>
    <property type="match status" value="1"/>
</dbReference>
<keyword evidence="4" id="KW-0067">ATP-binding</keyword>
<keyword evidence="4" id="KW-0547">Nucleotide-binding</keyword>
<dbReference type="GeneID" id="17319663"/>
<dbReference type="KEGG" id="ccp:CHC_T00009526001"/>
<organism evidence="6 7">
    <name type="scientific">Chondrus crispus</name>
    <name type="common">Carrageen Irish moss</name>
    <name type="synonym">Polymorpha crispa</name>
    <dbReference type="NCBI Taxonomy" id="2769"/>
    <lineage>
        <taxon>Eukaryota</taxon>
        <taxon>Rhodophyta</taxon>
        <taxon>Florideophyceae</taxon>
        <taxon>Rhodymeniophycidae</taxon>
        <taxon>Gigartinales</taxon>
        <taxon>Gigartinaceae</taxon>
        <taxon>Chondrus</taxon>
    </lineage>
</organism>
<dbReference type="Proteomes" id="UP000012073">
    <property type="component" value="Unassembled WGS sequence"/>
</dbReference>
<keyword evidence="1" id="KW-0808">Transferase</keyword>
<dbReference type="PANTHER" id="PTHR24067">
    <property type="entry name" value="UBIQUITIN-CONJUGATING ENZYME E2"/>
    <property type="match status" value="1"/>
</dbReference>
<evidence type="ECO:0000256" key="2">
    <source>
        <dbReference type="ARBA" id="ARBA00022786"/>
    </source>
</evidence>
<protein>
    <submittedName>
        <fullName evidence="6">Ubiquitin-conjugating enzyme E2</fullName>
    </submittedName>
</protein>
<feature type="domain" description="UBC core" evidence="5">
    <location>
        <begin position="6"/>
        <end position="152"/>
    </location>
</feature>
<evidence type="ECO:0000256" key="4">
    <source>
        <dbReference type="RuleBase" id="RU362109"/>
    </source>
</evidence>
<dbReference type="GO" id="GO:0016740">
    <property type="term" value="F:transferase activity"/>
    <property type="evidence" value="ECO:0007669"/>
    <property type="project" value="UniProtKB-KW"/>
</dbReference>
<dbReference type="Gene3D" id="3.10.110.10">
    <property type="entry name" value="Ubiquitin Conjugating Enzyme"/>
    <property type="match status" value="1"/>
</dbReference>
<dbReference type="EMBL" id="HG001461">
    <property type="protein sequence ID" value="CDF32274.1"/>
    <property type="molecule type" value="Genomic_DNA"/>
</dbReference>
<evidence type="ECO:0000259" key="5">
    <source>
        <dbReference type="PROSITE" id="PS50127"/>
    </source>
</evidence>
<keyword evidence="7" id="KW-1185">Reference proteome</keyword>
<accession>R7Q2J9</accession>
<dbReference type="Gramene" id="CDF32274">
    <property type="protein sequence ID" value="CDF32274"/>
    <property type="gene ID" value="CHC_T00009526001"/>
</dbReference>
<dbReference type="CDD" id="cd23791">
    <property type="entry name" value="UBCc_UBE2C"/>
    <property type="match status" value="1"/>
</dbReference>
<dbReference type="InterPro" id="IPR000608">
    <property type="entry name" value="UBC"/>
</dbReference>
<feature type="active site" description="Glycyl thioester intermediate" evidence="3">
    <location>
        <position position="90"/>
    </location>
</feature>
<dbReference type="AlphaFoldDB" id="R7Q2J9"/>
<dbReference type="Pfam" id="PF00179">
    <property type="entry name" value="UQ_con"/>
    <property type="match status" value="1"/>
</dbReference>
<evidence type="ECO:0000313" key="7">
    <source>
        <dbReference type="Proteomes" id="UP000012073"/>
    </source>
</evidence>
<keyword evidence="2 4" id="KW-0833">Ubl conjugation pathway</keyword>
<dbReference type="PROSITE" id="PS00183">
    <property type="entry name" value="UBC_1"/>
    <property type="match status" value="1"/>
</dbReference>
<dbReference type="OrthoDB" id="10253686at2759"/>
<evidence type="ECO:0000256" key="3">
    <source>
        <dbReference type="PROSITE-ProRule" id="PRU10133"/>
    </source>
</evidence>
<name>R7Q2J9_CHOCR</name>
<sequence>MSSQNQVAKRLQTELMQLMMDPISGVSAFPDGDDLTNWKGTVEGADNGVYADMQFTLSMAFPQNYPMAPPTVKFETPIFHPNIDMSGNICLDILKDKWSATYTVTTLLLSIQGLLETPNNDSPLNNQAAELWHNKGEFLVLAKRRYANLPIN</sequence>
<dbReference type="InterPro" id="IPR050113">
    <property type="entry name" value="Ub_conjugating_enzyme"/>
</dbReference>
<dbReference type="RefSeq" id="XP_005711939.1">
    <property type="nucleotide sequence ID" value="XM_005711882.1"/>
</dbReference>
<dbReference type="STRING" id="2769.R7Q2J9"/>
<comment type="similarity">
    <text evidence="4">Belongs to the ubiquitin-conjugating enzyme family.</text>
</comment>